<evidence type="ECO:0000256" key="1">
    <source>
        <dbReference type="ARBA" id="ARBA00008791"/>
    </source>
</evidence>
<organism evidence="3 4">
    <name type="scientific">Acanthopleuribacter pedis</name>
    <dbReference type="NCBI Taxonomy" id="442870"/>
    <lineage>
        <taxon>Bacteria</taxon>
        <taxon>Pseudomonadati</taxon>
        <taxon>Acidobacteriota</taxon>
        <taxon>Holophagae</taxon>
        <taxon>Acanthopleuribacterales</taxon>
        <taxon>Acanthopleuribacteraceae</taxon>
        <taxon>Acanthopleuribacter</taxon>
    </lineage>
</organism>
<keyword evidence="4" id="KW-1185">Reference proteome</keyword>
<gene>
    <name evidence="3" type="ORF">J3U88_30250</name>
</gene>
<dbReference type="InterPro" id="IPR006015">
    <property type="entry name" value="Universal_stress_UspA"/>
</dbReference>
<dbReference type="SUPFAM" id="SSF52402">
    <property type="entry name" value="Adenine nucleotide alpha hydrolases-like"/>
    <property type="match status" value="1"/>
</dbReference>
<comment type="caution">
    <text evidence="3">The sequence shown here is derived from an EMBL/GenBank/DDBJ whole genome shotgun (WGS) entry which is preliminary data.</text>
</comment>
<dbReference type="PANTHER" id="PTHR46268">
    <property type="entry name" value="STRESS RESPONSE PROTEIN NHAX"/>
    <property type="match status" value="1"/>
</dbReference>
<proteinExistence type="inferred from homology"/>
<reference evidence="3" key="1">
    <citation type="submission" date="2021-03" db="EMBL/GenBank/DDBJ databases">
        <authorList>
            <person name="Wang G."/>
        </authorList>
    </citation>
    <scope>NUCLEOTIDE SEQUENCE</scope>
    <source>
        <strain evidence="3">KCTC 12899</strain>
    </source>
</reference>
<evidence type="ECO:0000313" key="4">
    <source>
        <dbReference type="Proteomes" id="UP000664417"/>
    </source>
</evidence>
<name>A0A8J7U5P9_9BACT</name>
<sequence>MEDIRKILFATDFSAISAKAQDYALFLRDKLGCELEIVHVFDPDTFNMPTPYYFMPGVETWLDDHITTMKKKGREALDEISATTGDCPTTFLEGKTGSALCEFANEHKFDMIVMGTHGHTGFNRLILGSVAEYVVRHAHCSVLTIKPNET</sequence>
<dbReference type="Pfam" id="PF00582">
    <property type="entry name" value="Usp"/>
    <property type="match status" value="1"/>
</dbReference>
<dbReference type="PRINTS" id="PR01438">
    <property type="entry name" value="UNVRSLSTRESS"/>
</dbReference>
<dbReference type="RefSeq" id="WP_207862759.1">
    <property type="nucleotide sequence ID" value="NZ_JAFREP010000043.1"/>
</dbReference>
<accession>A0A8J7U5P9</accession>
<protein>
    <submittedName>
        <fullName evidence="3">Universal stress protein</fullName>
    </submittedName>
</protein>
<dbReference type="PANTHER" id="PTHR46268:SF6">
    <property type="entry name" value="UNIVERSAL STRESS PROTEIN UP12"/>
    <property type="match status" value="1"/>
</dbReference>
<dbReference type="Proteomes" id="UP000664417">
    <property type="component" value="Unassembled WGS sequence"/>
</dbReference>
<dbReference type="Gene3D" id="3.40.50.620">
    <property type="entry name" value="HUPs"/>
    <property type="match status" value="1"/>
</dbReference>
<dbReference type="InterPro" id="IPR014729">
    <property type="entry name" value="Rossmann-like_a/b/a_fold"/>
</dbReference>
<dbReference type="CDD" id="cd00293">
    <property type="entry name" value="USP-like"/>
    <property type="match status" value="1"/>
</dbReference>
<dbReference type="AlphaFoldDB" id="A0A8J7U5P9"/>
<comment type="similarity">
    <text evidence="1">Belongs to the universal stress protein A family.</text>
</comment>
<dbReference type="EMBL" id="JAFREP010000043">
    <property type="protein sequence ID" value="MBO1322788.1"/>
    <property type="molecule type" value="Genomic_DNA"/>
</dbReference>
<evidence type="ECO:0000313" key="3">
    <source>
        <dbReference type="EMBL" id="MBO1322788.1"/>
    </source>
</evidence>
<dbReference type="InterPro" id="IPR006016">
    <property type="entry name" value="UspA"/>
</dbReference>
<feature type="domain" description="UspA" evidence="2">
    <location>
        <begin position="4"/>
        <end position="146"/>
    </location>
</feature>
<evidence type="ECO:0000259" key="2">
    <source>
        <dbReference type="Pfam" id="PF00582"/>
    </source>
</evidence>